<dbReference type="Proteomes" id="UP001152622">
    <property type="component" value="Chromosome 3"/>
</dbReference>
<evidence type="ECO:0000256" key="2">
    <source>
        <dbReference type="SAM" id="Phobius"/>
    </source>
</evidence>
<protein>
    <submittedName>
        <fullName evidence="3">Uncharacterized protein</fullName>
    </submittedName>
</protein>
<feature type="transmembrane region" description="Helical" evidence="2">
    <location>
        <begin position="50"/>
        <end position="70"/>
    </location>
</feature>
<keyword evidence="4" id="KW-1185">Reference proteome</keyword>
<evidence type="ECO:0000256" key="1">
    <source>
        <dbReference type="SAM" id="MobiDB-lite"/>
    </source>
</evidence>
<keyword evidence="2" id="KW-1133">Transmembrane helix</keyword>
<reference evidence="3" key="1">
    <citation type="journal article" date="2023" name="Science">
        <title>Genome structures resolve the early diversification of teleost fishes.</title>
        <authorList>
            <person name="Parey E."/>
            <person name="Louis A."/>
            <person name="Montfort J."/>
            <person name="Bouchez O."/>
            <person name="Roques C."/>
            <person name="Iampietro C."/>
            <person name="Lluch J."/>
            <person name="Castinel A."/>
            <person name="Donnadieu C."/>
            <person name="Desvignes T."/>
            <person name="Floi Bucao C."/>
            <person name="Jouanno E."/>
            <person name="Wen M."/>
            <person name="Mejri S."/>
            <person name="Dirks R."/>
            <person name="Jansen H."/>
            <person name="Henkel C."/>
            <person name="Chen W.J."/>
            <person name="Zahm M."/>
            <person name="Cabau C."/>
            <person name="Klopp C."/>
            <person name="Thompson A.W."/>
            <person name="Robinson-Rechavi M."/>
            <person name="Braasch I."/>
            <person name="Lecointre G."/>
            <person name="Bobe J."/>
            <person name="Postlethwait J.H."/>
            <person name="Berthelot C."/>
            <person name="Roest Crollius H."/>
            <person name="Guiguen Y."/>
        </authorList>
    </citation>
    <scope>NUCLEOTIDE SEQUENCE</scope>
    <source>
        <strain evidence="3">WJC10195</strain>
    </source>
</reference>
<dbReference type="EMBL" id="JAINUF010000003">
    <property type="protein sequence ID" value="KAJ8369665.1"/>
    <property type="molecule type" value="Genomic_DNA"/>
</dbReference>
<name>A0A9Q1FXT1_SYNKA</name>
<sequence length="96" mass="10449">MTSGSNGRSCTTEGRHTGKDVPVTQAVPLNPSLGLKSVGLPLETLLSVQLMVLFQPWFLFLFNVVIIQMWGVGQNGVSPMVVFLQYLSGASDWCLH</sequence>
<feature type="region of interest" description="Disordered" evidence="1">
    <location>
        <begin position="1"/>
        <end position="23"/>
    </location>
</feature>
<accession>A0A9Q1FXT1</accession>
<keyword evidence="2" id="KW-0472">Membrane</keyword>
<evidence type="ECO:0000313" key="3">
    <source>
        <dbReference type="EMBL" id="KAJ8369665.1"/>
    </source>
</evidence>
<proteinExistence type="predicted"/>
<keyword evidence="2" id="KW-0812">Transmembrane</keyword>
<dbReference type="AlphaFoldDB" id="A0A9Q1FXT1"/>
<feature type="compositionally biased region" description="Polar residues" evidence="1">
    <location>
        <begin position="1"/>
        <end position="12"/>
    </location>
</feature>
<evidence type="ECO:0000313" key="4">
    <source>
        <dbReference type="Proteomes" id="UP001152622"/>
    </source>
</evidence>
<gene>
    <name evidence="3" type="ORF">SKAU_G00096930</name>
</gene>
<comment type="caution">
    <text evidence="3">The sequence shown here is derived from an EMBL/GenBank/DDBJ whole genome shotgun (WGS) entry which is preliminary data.</text>
</comment>
<organism evidence="3 4">
    <name type="scientific">Synaphobranchus kaupii</name>
    <name type="common">Kaup's arrowtooth eel</name>
    <dbReference type="NCBI Taxonomy" id="118154"/>
    <lineage>
        <taxon>Eukaryota</taxon>
        <taxon>Metazoa</taxon>
        <taxon>Chordata</taxon>
        <taxon>Craniata</taxon>
        <taxon>Vertebrata</taxon>
        <taxon>Euteleostomi</taxon>
        <taxon>Actinopterygii</taxon>
        <taxon>Neopterygii</taxon>
        <taxon>Teleostei</taxon>
        <taxon>Anguilliformes</taxon>
        <taxon>Synaphobranchidae</taxon>
        <taxon>Synaphobranchus</taxon>
    </lineage>
</organism>